<evidence type="ECO:0000313" key="2">
    <source>
        <dbReference type="Proteomes" id="UP001236507"/>
    </source>
</evidence>
<keyword evidence="2" id="KW-1185">Reference proteome</keyword>
<dbReference type="EMBL" id="JASHIF010000002">
    <property type="protein sequence ID" value="MDI9857716.1"/>
    <property type="molecule type" value="Genomic_DNA"/>
</dbReference>
<proteinExistence type="predicted"/>
<dbReference type="RefSeq" id="WP_283343036.1">
    <property type="nucleotide sequence ID" value="NZ_JASHIF010000002.1"/>
</dbReference>
<gene>
    <name evidence="1" type="ORF">QM524_00720</name>
</gene>
<comment type="caution">
    <text evidence="1">The sequence shown here is derived from an EMBL/GenBank/DDBJ whole genome shotgun (WGS) entry which is preliminary data.</text>
</comment>
<protein>
    <submittedName>
        <fullName evidence="1">Uncharacterized protein</fullName>
    </submittedName>
</protein>
<sequence length="94" mass="11197">MKQILVKEICSIEDNDLDDLSCIYHDEYFSLALHRSNYTEIILCIIVWDSGDAEINTSFGYSEYFFFKEDENYLEFRKYLTTQVLPLFKYGSFS</sequence>
<dbReference type="Proteomes" id="UP001236507">
    <property type="component" value="Unassembled WGS sequence"/>
</dbReference>
<organism evidence="1 2">
    <name type="scientific">Flectobacillus roseus</name>
    <dbReference type="NCBI Taxonomy" id="502259"/>
    <lineage>
        <taxon>Bacteria</taxon>
        <taxon>Pseudomonadati</taxon>
        <taxon>Bacteroidota</taxon>
        <taxon>Cytophagia</taxon>
        <taxon>Cytophagales</taxon>
        <taxon>Flectobacillaceae</taxon>
        <taxon>Flectobacillus</taxon>
    </lineage>
</organism>
<evidence type="ECO:0000313" key="1">
    <source>
        <dbReference type="EMBL" id="MDI9857716.1"/>
    </source>
</evidence>
<accession>A0ABT6Y2H3</accession>
<name>A0ABT6Y2H3_9BACT</name>
<reference evidence="1 2" key="1">
    <citation type="submission" date="2023-05" db="EMBL/GenBank/DDBJ databases">
        <title>Novel species of genus Flectobacillus isolated from stream in China.</title>
        <authorList>
            <person name="Lu H."/>
        </authorList>
    </citation>
    <scope>NUCLEOTIDE SEQUENCE [LARGE SCALE GENOMIC DNA]</scope>
    <source>
        <strain evidence="1 2">KCTC 42575</strain>
    </source>
</reference>